<proteinExistence type="predicted"/>
<sequence length="92" mass="10791">MDKQALDKPVGLVVKHINNTLTPEEKIELDKFLQQPGTDLNLWLRLLNEHNSPDSSLKDEYDTNKAKEEFFKRIKDLKQNNSRKDNDKTKLI</sequence>
<organism evidence="1 2">
    <name type="scientific">Niastella yeongjuensis</name>
    <dbReference type="NCBI Taxonomy" id="354355"/>
    <lineage>
        <taxon>Bacteria</taxon>
        <taxon>Pseudomonadati</taxon>
        <taxon>Bacteroidota</taxon>
        <taxon>Chitinophagia</taxon>
        <taxon>Chitinophagales</taxon>
        <taxon>Chitinophagaceae</taxon>
        <taxon>Niastella</taxon>
    </lineage>
</organism>
<dbReference type="AlphaFoldDB" id="A0A1V9EFN9"/>
<dbReference type="STRING" id="354355.SAMN05660816_05904"/>
<gene>
    <name evidence="1" type="ORF">A4H97_10970</name>
</gene>
<evidence type="ECO:0000313" key="2">
    <source>
        <dbReference type="Proteomes" id="UP000192610"/>
    </source>
</evidence>
<dbReference type="RefSeq" id="WP_081202924.1">
    <property type="nucleotide sequence ID" value="NZ_FOCZ01000016.1"/>
</dbReference>
<protein>
    <submittedName>
        <fullName evidence="1">Uncharacterized protein</fullName>
    </submittedName>
</protein>
<comment type="caution">
    <text evidence="1">The sequence shown here is derived from an EMBL/GenBank/DDBJ whole genome shotgun (WGS) entry which is preliminary data.</text>
</comment>
<dbReference type="Proteomes" id="UP000192610">
    <property type="component" value="Unassembled WGS sequence"/>
</dbReference>
<name>A0A1V9EFN9_9BACT</name>
<reference evidence="2" key="1">
    <citation type="submission" date="2016-04" db="EMBL/GenBank/DDBJ databases">
        <authorList>
            <person name="Chen L."/>
            <person name="Zhuang W."/>
            <person name="Wang G."/>
        </authorList>
    </citation>
    <scope>NUCLEOTIDE SEQUENCE [LARGE SCALE GENOMIC DNA]</scope>
    <source>
        <strain evidence="2">17621</strain>
    </source>
</reference>
<accession>A0A1V9EFN9</accession>
<evidence type="ECO:0000313" key="1">
    <source>
        <dbReference type="EMBL" id="OQP44871.1"/>
    </source>
</evidence>
<keyword evidence="2" id="KW-1185">Reference proteome</keyword>
<dbReference type="EMBL" id="LVXG01000034">
    <property type="protein sequence ID" value="OQP44871.1"/>
    <property type="molecule type" value="Genomic_DNA"/>
</dbReference>